<evidence type="ECO:0000256" key="4">
    <source>
        <dbReference type="ARBA" id="ARBA00022676"/>
    </source>
</evidence>
<feature type="transmembrane region" description="Helical" evidence="11">
    <location>
        <begin position="278"/>
        <end position="297"/>
    </location>
</feature>
<keyword evidence="3" id="KW-0337">GPI-anchor biosynthesis</keyword>
<accession>A0A067RCG8</accession>
<keyword evidence="5 12" id="KW-0808">Transferase</keyword>
<name>A0A067RCG8_ZOONE</name>
<feature type="transmembrane region" description="Helical" evidence="11">
    <location>
        <begin position="85"/>
        <end position="108"/>
    </location>
</feature>
<dbReference type="PANTHER" id="PTHR22760:SF3">
    <property type="entry name" value="GPI MANNOSYLTRANSFERASE 4"/>
    <property type="match status" value="1"/>
</dbReference>
<keyword evidence="6 11" id="KW-0812">Transmembrane</keyword>
<feature type="transmembrane region" description="Helical" evidence="11">
    <location>
        <begin position="225"/>
        <end position="244"/>
    </location>
</feature>
<keyword evidence="13" id="KW-1185">Reference proteome</keyword>
<evidence type="ECO:0000256" key="8">
    <source>
        <dbReference type="ARBA" id="ARBA00022989"/>
    </source>
</evidence>
<keyword evidence="8 11" id="KW-1133">Transmembrane helix</keyword>
<reference evidence="12 13" key="1">
    <citation type="journal article" date="2014" name="Nat. Commun.">
        <title>Molecular traces of alternative social organization in a termite genome.</title>
        <authorList>
            <person name="Terrapon N."/>
            <person name="Li C."/>
            <person name="Robertson H.M."/>
            <person name="Ji L."/>
            <person name="Meng X."/>
            <person name="Booth W."/>
            <person name="Chen Z."/>
            <person name="Childers C.P."/>
            <person name="Glastad K.M."/>
            <person name="Gokhale K."/>
            <person name="Gowin J."/>
            <person name="Gronenberg W."/>
            <person name="Hermansen R.A."/>
            <person name="Hu H."/>
            <person name="Hunt B.G."/>
            <person name="Huylmans A.K."/>
            <person name="Khalil S.M."/>
            <person name="Mitchell R.D."/>
            <person name="Munoz-Torres M.C."/>
            <person name="Mustard J.A."/>
            <person name="Pan H."/>
            <person name="Reese J.T."/>
            <person name="Scharf M.E."/>
            <person name="Sun F."/>
            <person name="Vogel H."/>
            <person name="Xiao J."/>
            <person name="Yang W."/>
            <person name="Yang Z."/>
            <person name="Yang Z."/>
            <person name="Zhou J."/>
            <person name="Zhu J."/>
            <person name="Brent C.S."/>
            <person name="Elsik C.G."/>
            <person name="Goodisman M.A."/>
            <person name="Liberles D.A."/>
            <person name="Roe R.M."/>
            <person name="Vargo E.L."/>
            <person name="Vilcinskas A."/>
            <person name="Wang J."/>
            <person name="Bornberg-Bauer E."/>
            <person name="Korb J."/>
            <person name="Zhang G."/>
            <person name="Liebig J."/>
        </authorList>
    </citation>
    <scope>NUCLEOTIDE SEQUENCE [LARGE SCALE GENOMIC DNA]</scope>
    <source>
        <tissue evidence="12">Whole organism</tissue>
    </source>
</reference>
<dbReference type="STRING" id="136037.A0A067RCG8"/>
<proteinExistence type="inferred from homology"/>
<dbReference type="GO" id="GO:0005789">
    <property type="term" value="C:endoplasmic reticulum membrane"/>
    <property type="evidence" value="ECO:0007669"/>
    <property type="project" value="UniProtKB-SubCell"/>
</dbReference>
<evidence type="ECO:0000256" key="6">
    <source>
        <dbReference type="ARBA" id="ARBA00022692"/>
    </source>
</evidence>
<evidence type="ECO:0000256" key="2">
    <source>
        <dbReference type="ARBA" id="ARBA00004687"/>
    </source>
</evidence>
<dbReference type="OMA" id="YRICRLY"/>
<evidence type="ECO:0000256" key="3">
    <source>
        <dbReference type="ARBA" id="ARBA00022502"/>
    </source>
</evidence>
<dbReference type="GO" id="GO:0000026">
    <property type="term" value="F:alpha-1,2-mannosyltransferase activity"/>
    <property type="evidence" value="ECO:0007669"/>
    <property type="project" value="TreeGrafter"/>
</dbReference>
<dbReference type="EC" id="2.4.1.-" evidence="11"/>
<evidence type="ECO:0000256" key="7">
    <source>
        <dbReference type="ARBA" id="ARBA00022824"/>
    </source>
</evidence>
<dbReference type="OrthoDB" id="10066429at2759"/>
<feature type="transmembrane region" description="Helical" evidence="11">
    <location>
        <begin position="26"/>
        <end position="47"/>
    </location>
</feature>
<keyword evidence="7 11" id="KW-0256">Endoplasmic reticulum</keyword>
<sequence length="668" mass="77615">MARKTPKENKEPPSYEWFTDMNLSLVPYWFLAFLRVVITLLPQYGYIHPDEYFQSVEIVAGDMFDIEVTRTWEFNTTFPIRSITFIYFVVGIPYSCLKYISPFMSLWFDISIRTPYMLLVLPRLFACLLSFVSDYCMYKICYLYGQNYRARLLTLASSYVTLVYGTRTFTNTAEMALNSLLLYVVAYCMCHSDQVIIQDEYLSEKYNAAGTPVERVKFYKLRSALPQHSLSLCFVVATITVIGVFNRPTFLAFAFPSVFFWLQRGLGSKIIGLGDFHLRILIFTLSGIPATVIFILIDSFYYGYLTMSEIQEMKVSLNNFVVTPLNFLKYNMNANNLSEHGLHPRCLHFLVNIPLLYNVLGLMGLGAFLSIMYRGIRRKFSDLPRVQSIIGLMTSSFIIPIIILSMFPHQEARFLIPVTLPVIFLHAQRIRHISNTEQSHHENSTTFKVTFSRGSRGSVLLTLWYFINIVLTIFFGFLHQGGIYPLSTHLASEMQLKPQVMTLHLVTSHTYSLPLFFLQLRNSKRLLFSKQTGRRYRLARQFYSYEMGSAPLEDVHRKLQTLLETYELKKTEKRLDYRLYLALPASLVEEFHITAPNSTSALQYSVVKVFYPHVSTEALPDVFHLLSDDCMNSNTEKYCEREKFYTSPFKFFSRFVQQFGLTLVRIQR</sequence>
<evidence type="ECO:0000256" key="5">
    <source>
        <dbReference type="ARBA" id="ARBA00022679"/>
    </source>
</evidence>
<feature type="transmembrane region" description="Helical" evidence="11">
    <location>
        <begin position="355"/>
        <end position="376"/>
    </location>
</feature>
<dbReference type="InParanoid" id="A0A067RCG8"/>
<protein>
    <recommendedName>
        <fullName evidence="11">Mannosyltransferase</fullName>
        <ecNumber evidence="11">2.4.1.-</ecNumber>
    </recommendedName>
</protein>
<comment type="similarity">
    <text evidence="10">Belongs to the glycosyltransferase 22 family. PIGZ subfamily.</text>
</comment>
<dbReference type="Pfam" id="PF03901">
    <property type="entry name" value="Glyco_transf_22"/>
    <property type="match status" value="1"/>
</dbReference>
<evidence type="ECO:0000256" key="10">
    <source>
        <dbReference type="ARBA" id="ARBA00038466"/>
    </source>
</evidence>
<dbReference type="FunCoup" id="A0A067RCG8">
    <property type="interactions" value="134"/>
</dbReference>
<evidence type="ECO:0000256" key="11">
    <source>
        <dbReference type="RuleBase" id="RU363075"/>
    </source>
</evidence>
<evidence type="ECO:0000256" key="1">
    <source>
        <dbReference type="ARBA" id="ARBA00004477"/>
    </source>
</evidence>
<organism evidence="12 13">
    <name type="scientific">Zootermopsis nevadensis</name>
    <name type="common">Dampwood termite</name>
    <dbReference type="NCBI Taxonomy" id="136037"/>
    <lineage>
        <taxon>Eukaryota</taxon>
        <taxon>Metazoa</taxon>
        <taxon>Ecdysozoa</taxon>
        <taxon>Arthropoda</taxon>
        <taxon>Hexapoda</taxon>
        <taxon>Insecta</taxon>
        <taxon>Pterygota</taxon>
        <taxon>Neoptera</taxon>
        <taxon>Polyneoptera</taxon>
        <taxon>Dictyoptera</taxon>
        <taxon>Blattodea</taxon>
        <taxon>Blattoidea</taxon>
        <taxon>Termitoidae</taxon>
        <taxon>Termopsidae</taxon>
        <taxon>Zootermopsis</taxon>
    </lineage>
</organism>
<dbReference type="InterPro" id="IPR005599">
    <property type="entry name" value="GPI_mannosylTrfase"/>
</dbReference>
<keyword evidence="4 11" id="KW-0328">Glycosyltransferase</keyword>
<dbReference type="GO" id="GO:0006506">
    <property type="term" value="P:GPI anchor biosynthetic process"/>
    <property type="evidence" value="ECO:0007669"/>
    <property type="project" value="UniProtKB-KW"/>
</dbReference>
<feature type="transmembrane region" description="Helical" evidence="11">
    <location>
        <begin position="458"/>
        <end position="479"/>
    </location>
</feature>
<evidence type="ECO:0000313" key="12">
    <source>
        <dbReference type="EMBL" id="KDR21452.1"/>
    </source>
</evidence>
<keyword evidence="9 11" id="KW-0472">Membrane</keyword>
<comment type="pathway">
    <text evidence="2">Glycolipid biosynthesis; glycosylphosphatidylinositol-anchor biosynthesis.</text>
</comment>
<gene>
    <name evidence="12" type="ORF">L798_03905</name>
</gene>
<dbReference type="EMBL" id="KK852554">
    <property type="protein sequence ID" value="KDR21452.1"/>
    <property type="molecule type" value="Genomic_DNA"/>
</dbReference>
<dbReference type="AlphaFoldDB" id="A0A067RCG8"/>
<dbReference type="eggNOG" id="KOG4123">
    <property type="taxonomic scope" value="Eukaryota"/>
</dbReference>
<feature type="transmembrane region" description="Helical" evidence="11">
    <location>
        <begin position="388"/>
        <end position="408"/>
    </location>
</feature>
<evidence type="ECO:0000313" key="13">
    <source>
        <dbReference type="Proteomes" id="UP000027135"/>
    </source>
</evidence>
<evidence type="ECO:0000256" key="9">
    <source>
        <dbReference type="ARBA" id="ARBA00023136"/>
    </source>
</evidence>
<comment type="subcellular location">
    <subcellularLocation>
        <location evidence="1 11">Endoplasmic reticulum membrane</location>
        <topology evidence="1 11">Multi-pass membrane protein</topology>
    </subcellularLocation>
</comment>
<dbReference type="Proteomes" id="UP000027135">
    <property type="component" value="Unassembled WGS sequence"/>
</dbReference>
<dbReference type="PANTHER" id="PTHR22760">
    <property type="entry name" value="GLYCOSYLTRANSFERASE"/>
    <property type="match status" value="1"/>
</dbReference>